<organism evidence="3 4">
    <name type="scientific">Trypanosoma cruzi Dm28c</name>
    <dbReference type="NCBI Taxonomy" id="1416333"/>
    <lineage>
        <taxon>Eukaryota</taxon>
        <taxon>Discoba</taxon>
        <taxon>Euglenozoa</taxon>
        <taxon>Kinetoplastea</taxon>
        <taxon>Metakinetoplastina</taxon>
        <taxon>Trypanosomatida</taxon>
        <taxon>Trypanosomatidae</taxon>
        <taxon>Trypanosoma</taxon>
        <taxon>Schizotrypanum</taxon>
    </lineage>
</organism>
<dbReference type="EMBL" id="AYLP01000087">
    <property type="protein sequence ID" value="ESS64535.1"/>
    <property type="molecule type" value="Genomic_DNA"/>
</dbReference>
<dbReference type="OrthoDB" id="272773at2759"/>
<feature type="transmembrane region" description="Helical" evidence="2">
    <location>
        <begin position="53"/>
        <end position="73"/>
    </location>
</feature>
<comment type="caution">
    <text evidence="3">The sequence shown here is derived from an EMBL/GenBank/DDBJ whole genome shotgun (WGS) entry which is preliminary data.</text>
</comment>
<dbReference type="Proteomes" id="UP000017861">
    <property type="component" value="Unassembled WGS sequence"/>
</dbReference>
<feature type="transmembrane region" description="Helical" evidence="2">
    <location>
        <begin position="12"/>
        <end position="32"/>
    </location>
</feature>
<keyword evidence="2" id="KW-0472">Membrane</keyword>
<dbReference type="AlphaFoldDB" id="V5AUT0"/>
<name>V5AUT0_TRYCR</name>
<protein>
    <recommendedName>
        <fullName evidence="5">Trichohyalin</fullName>
    </recommendedName>
</protein>
<evidence type="ECO:0008006" key="5">
    <source>
        <dbReference type="Google" id="ProtNLM"/>
    </source>
</evidence>
<keyword evidence="2" id="KW-0812">Transmembrane</keyword>
<reference evidence="3 4" key="1">
    <citation type="journal article" date="2014" name="Genome Announc.">
        <title>Trypanosoma cruzi Clone Dm28c Draft Genome Sequence.</title>
        <authorList>
            <person name="Grisard E.C."/>
            <person name="Teixeira S.M."/>
            <person name="de Almeida L.G."/>
            <person name="Stoco P.H."/>
            <person name="Gerber A.L."/>
            <person name="Talavera-Lopez C."/>
            <person name="Lima O.C."/>
            <person name="Andersson B."/>
            <person name="de Vasconcelos A.T."/>
        </authorList>
    </citation>
    <scope>NUCLEOTIDE SEQUENCE [LARGE SCALE GENOMIC DNA]</scope>
    <source>
        <strain evidence="3 4">Dm28c</strain>
    </source>
</reference>
<evidence type="ECO:0000313" key="3">
    <source>
        <dbReference type="EMBL" id="ESS64535.1"/>
    </source>
</evidence>
<evidence type="ECO:0000256" key="2">
    <source>
        <dbReference type="SAM" id="Phobius"/>
    </source>
</evidence>
<evidence type="ECO:0000256" key="1">
    <source>
        <dbReference type="SAM" id="MobiDB-lite"/>
    </source>
</evidence>
<dbReference type="VEuPathDB" id="TriTrypDB:TCDM_07370"/>
<evidence type="ECO:0000313" key="4">
    <source>
        <dbReference type="Proteomes" id="UP000017861"/>
    </source>
</evidence>
<proteinExistence type="predicted"/>
<keyword evidence="2" id="KW-1133">Transmembrane helix</keyword>
<sequence>MLLFLHQIQAFFFSFDMFCFSVYLFFPFWRLFMQQQEVRDHSPFVSAGSLRQLLWGYFFSFCLSDFCAGSRWMRVAVRLLRRDERIPSPGSSLLNPRSQRAKLRQMMMAHAAQEKQFEEQALFAGLGGASSLPPVRSKKERTSKATRRVGRDVAERAKCMTDSEWESVPMDEKHAFTKYMSQMLREHPTETTEQQRRRYFETTMVDARDLDPQKTVRDEYERIKLGLPVQLKNPQHPLGVSQAVYEAADASLFDPTNVHKLENAMTHIKQVFADYVNKKREGVSTEAERRQLANMTAELNLETQKHLANTFKYAETRLRQISLEEKHRQLKEIERLRRVAQQKSVGHRRGKKEKRAARTEKLKRMISQAVGLDMNVAETVLTEMRAQEEFLQFCEVFARLTQGSGFRHTPNDESLSAYVENLRKLYSMNADTLSTLDVVQYYASKEGSTPVDWAKRWYEKALLLPLQNTPEYKQLLEIQQREQAAFKAKAELSEPSDALAIQAESQVARVKVRKVVNIVEKMFMDPRDKRLESWHEKRLRYLAHMQMERQIKRVRENSKLFEGVECTPEAEQCRELYRNIMERRAALRASSAEITATTDGTQGVVTAESRVDENEQKLFNVYDDAEATALFEKIRDITKQVIQQRRIESAAAAKARSLQRIIRSLRGGEQSLAEELRALHRQRRERITQRLLGVVENDVKTEMEWLENMEEAERPPLLPIPEGMSYVSAADVRAWRDIRMDCERKAGNPFERRKRVFQPELFGQTWRVPDRPLLFWGTGVTAVQQALRHAAEDAERKRRGIPLAPPYPCPENPWGWRLAKDILDEE</sequence>
<gene>
    <name evidence="3" type="ORF">TCDM_07370</name>
</gene>
<feature type="compositionally biased region" description="Basic residues" evidence="1">
    <location>
        <begin position="136"/>
        <end position="148"/>
    </location>
</feature>
<feature type="region of interest" description="Disordered" evidence="1">
    <location>
        <begin position="133"/>
        <end position="152"/>
    </location>
</feature>
<accession>V5AUT0</accession>